<dbReference type="HOGENOM" id="CLU_042941_6_3_1"/>
<comment type="similarity">
    <text evidence="2">Belongs to the ustYa family.</text>
</comment>
<accession>A0A0D2G3P0</accession>
<dbReference type="STRING" id="1442369.A0A0D2G3P0"/>
<dbReference type="RefSeq" id="XP_013276363.1">
    <property type="nucleotide sequence ID" value="XM_013420909.1"/>
</dbReference>
<proteinExistence type="inferred from homology"/>
<comment type="pathway">
    <text evidence="1">Mycotoxin biosynthesis.</text>
</comment>
<dbReference type="EMBL" id="KN847475">
    <property type="protein sequence ID" value="KIX09227.1"/>
    <property type="molecule type" value="Genomic_DNA"/>
</dbReference>
<dbReference type="PANTHER" id="PTHR33365">
    <property type="entry name" value="YALI0B05434P"/>
    <property type="match status" value="1"/>
</dbReference>
<keyword evidence="4" id="KW-1185">Reference proteome</keyword>
<protein>
    <submittedName>
        <fullName evidence="3">Rhinocladiella mackenziei CBS 650.93 unplaced genomic scaffold supercont1.1, whole genome shotgun sequence</fullName>
    </submittedName>
</protein>
<organism evidence="3 4">
    <name type="scientific">Rhinocladiella mackenziei CBS 650.93</name>
    <dbReference type="NCBI Taxonomy" id="1442369"/>
    <lineage>
        <taxon>Eukaryota</taxon>
        <taxon>Fungi</taxon>
        <taxon>Dikarya</taxon>
        <taxon>Ascomycota</taxon>
        <taxon>Pezizomycotina</taxon>
        <taxon>Eurotiomycetes</taxon>
        <taxon>Chaetothyriomycetidae</taxon>
        <taxon>Chaetothyriales</taxon>
        <taxon>Herpotrichiellaceae</taxon>
        <taxon>Rhinocladiella</taxon>
    </lineage>
</organism>
<dbReference type="VEuPathDB" id="FungiDB:Z518_00306"/>
<dbReference type="OrthoDB" id="3687641at2759"/>
<gene>
    <name evidence="3" type="ORF">Z518_00306</name>
</gene>
<dbReference type="PANTHER" id="PTHR33365:SF4">
    <property type="entry name" value="CYCLOCHLOROTINE BIOSYNTHESIS PROTEIN O"/>
    <property type="match status" value="1"/>
</dbReference>
<dbReference type="AlphaFoldDB" id="A0A0D2G3P0"/>
<evidence type="ECO:0000256" key="1">
    <source>
        <dbReference type="ARBA" id="ARBA00004685"/>
    </source>
</evidence>
<evidence type="ECO:0000313" key="4">
    <source>
        <dbReference type="Proteomes" id="UP000053617"/>
    </source>
</evidence>
<evidence type="ECO:0000313" key="3">
    <source>
        <dbReference type="EMBL" id="KIX09227.1"/>
    </source>
</evidence>
<name>A0A0D2G3P0_9EURO</name>
<dbReference type="GO" id="GO:0043386">
    <property type="term" value="P:mycotoxin biosynthetic process"/>
    <property type="evidence" value="ECO:0007669"/>
    <property type="project" value="InterPro"/>
</dbReference>
<dbReference type="Pfam" id="PF11807">
    <property type="entry name" value="UstYa"/>
    <property type="match status" value="1"/>
</dbReference>
<reference evidence="3 4" key="1">
    <citation type="submission" date="2015-01" db="EMBL/GenBank/DDBJ databases">
        <title>The Genome Sequence of Rhinocladiella mackenzie CBS 650.93.</title>
        <authorList>
            <consortium name="The Broad Institute Genomics Platform"/>
            <person name="Cuomo C."/>
            <person name="de Hoog S."/>
            <person name="Gorbushina A."/>
            <person name="Stielow B."/>
            <person name="Teixiera M."/>
            <person name="Abouelleil A."/>
            <person name="Chapman S.B."/>
            <person name="Priest M."/>
            <person name="Young S.K."/>
            <person name="Wortman J."/>
            <person name="Nusbaum C."/>
            <person name="Birren B."/>
        </authorList>
    </citation>
    <scope>NUCLEOTIDE SEQUENCE [LARGE SCALE GENOMIC DNA]</scope>
    <source>
        <strain evidence="3 4">CBS 650.93</strain>
    </source>
</reference>
<evidence type="ECO:0000256" key="2">
    <source>
        <dbReference type="ARBA" id="ARBA00035112"/>
    </source>
</evidence>
<dbReference type="Proteomes" id="UP000053617">
    <property type="component" value="Unassembled WGS sequence"/>
</dbReference>
<sequence>MHEKIAPATPAVRYKNIVATAGLRYDRSPYQGWPSNESDQLWSDLYNFGLTRISMKEVVLLANRTVPIYGDPGHYIVTLDVFHQLHCLSMIRQRIWSTEETTPFGYVGDRHMDHCIESIRESLMCSSDISPRPYGWSEEFGEVLPVNQFLRTCRDFDALRDWAMERQVRNWNTKVHVDDPLGNIYVSPSE</sequence>
<dbReference type="InterPro" id="IPR021765">
    <property type="entry name" value="UstYa-like"/>
</dbReference>
<dbReference type="GeneID" id="25288377"/>